<feature type="domain" description="Aminotransferase class I/classII large" evidence="7">
    <location>
        <begin position="43"/>
        <end position="385"/>
    </location>
</feature>
<dbReference type="InterPro" id="IPR015421">
    <property type="entry name" value="PyrdxlP-dep_Trfase_major"/>
</dbReference>
<dbReference type="InterPro" id="IPR015422">
    <property type="entry name" value="PyrdxlP-dep_Trfase_small"/>
</dbReference>
<dbReference type="Proteomes" id="UP000005139">
    <property type="component" value="Unassembled WGS sequence"/>
</dbReference>
<sequence length="394" mass="43507">MNINWAERMSCMENPAVKAILAITQRSDVISFAGGLPSARSFPVEGLAAAFATVLNEQGASALQYGISEGYEPLRDWVADRVGRQGIRCTAANIIIGNGSQQIIDLIARTMLDPGDYVALENPTYLSAIQIFKGAQARFIPIPLDQEGMRVDMLAEQIKKVRPKFIYVNPTFQNPTGVTMTVERRRQLAQLAAEYEIPVIEDNPYGELRYSGDSLPAVKSFPGGDWVIYVGTVSKIVAPGLRVGWAIASETIIDKLTTAKQLTDVLTNSLTQRALHRFVTDQDLDQHIAMIVKQYRQQRDVMLAAMEEHFPSSVTWTVPDGGMFIWVTLPAIINTNDLLPAAIEEEKVAYVPGTPFHADDSGHNTMRLNFSNSTPDLIRTGVARLGALLKRYLK</sequence>
<evidence type="ECO:0000313" key="9">
    <source>
        <dbReference type="Proteomes" id="UP000005139"/>
    </source>
</evidence>
<organism evidence="8 9">
    <name type="scientific">Thermosinus carboxydivorans Nor1</name>
    <dbReference type="NCBI Taxonomy" id="401526"/>
    <lineage>
        <taxon>Bacteria</taxon>
        <taxon>Bacillati</taxon>
        <taxon>Bacillota</taxon>
        <taxon>Negativicutes</taxon>
        <taxon>Selenomonadales</taxon>
        <taxon>Sporomusaceae</taxon>
        <taxon>Thermosinus</taxon>
    </lineage>
</organism>
<proteinExistence type="inferred from homology"/>
<dbReference type="eggNOG" id="COG1167">
    <property type="taxonomic scope" value="Bacteria"/>
</dbReference>
<dbReference type="GO" id="GO:0008483">
    <property type="term" value="F:transaminase activity"/>
    <property type="evidence" value="ECO:0007669"/>
    <property type="project" value="UniProtKB-KW"/>
</dbReference>
<evidence type="ECO:0000256" key="1">
    <source>
        <dbReference type="ARBA" id="ARBA00001933"/>
    </source>
</evidence>
<keyword evidence="5" id="KW-0808">Transferase</keyword>
<dbReference type="InterPro" id="IPR004839">
    <property type="entry name" value="Aminotransferase_I/II_large"/>
</dbReference>
<dbReference type="Gene3D" id="3.90.1150.10">
    <property type="entry name" value="Aspartate Aminotransferase, domain 1"/>
    <property type="match status" value="1"/>
</dbReference>
<comment type="caution">
    <text evidence="8">The sequence shown here is derived from an EMBL/GenBank/DDBJ whole genome shotgun (WGS) entry which is preliminary data.</text>
</comment>
<evidence type="ECO:0000256" key="3">
    <source>
        <dbReference type="ARBA" id="ARBA00011738"/>
    </source>
</evidence>
<name>A1HPY5_9FIRM</name>
<evidence type="ECO:0000256" key="5">
    <source>
        <dbReference type="ARBA" id="ARBA00022679"/>
    </source>
</evidence>
<protein>
    <submittedName>
        <fullName evidence="8">Putative transcriptional regulator, GntR family</fullName>
    </submittedName>
</protein>
<dbReference type="EMBL" id="AAWL01000006">
    <property type="protein sequence ID" value="EAX47837.1"/>
    <property type="molecule type" value="Genomic_DNA"/>
</dbReference>
<dbReference type="InterPro" id="IPR015424">
    <property type="entry name" value="PyrdxlP-dep_Trfase"/>
</dbReference>
<keyword evidence="4" id="KW-0032">Aminotransferase</keyword>
<dbReference type="AlphaFoldDB" id="A1HPY5"/>
<dbReference type="PANTHER" id="PTHR42790">
    <property type="entry name" value="AMINOTRANSFERASE"/>
    <property type="match status" value="1"/>
</dbReference>
<comment type="subunit">
    <text evidence="3">Homodimer.</text>
</comment>
<reference evidence="8 9" key="1">
    <citation type="submission" date="2007-01" db="EMBL/GenBank/DDBJ databases">
        <title>Annotation of the draft genome assembly of Thermosinus carboxydivorans Nor1.</title>
        <authorList>
            <consortium name="US DOE Joint Genome Institute (JGI-ORNL)"/>
            <person name="Larimer F."/>
            <person name="Land M."/>
            <person name="Hauser L."/>
        </authorList>
    </citation>
    <scope>NUCLEOTIDE SEQUENCE [LARGE SCALE GENOMIC DNA]</scope>
    <source>
        <strain evidence="8 9">Nor1</strain>
    </source>
</reference>
<dbReference type="SUPFAM" id="SSF53383">
    <property type="entry name" value="PLP-dependent transferases"/>
    <property type="match status" value="1"/>
</dbReference>
<keyword evidence="9" id="KW-1185">Reference proteome</keyword>
<reference evidence="8 9" key="2">
    <citation type="submission" date="2007-01" db="EMBL/GenBank/DDBJ databases">
        <title>Sequencing of the draft genome and assembly of Thermosinus carboxydivorans Nor1.</title>
        <authorList>
            <consortium name="US DOE Joint Genome Institute (JGI-PGF)"/>
            <person name="Copeland A."/>
            <person name="Lucas S."/>
            <person name="Lapidus A."/>
            <person name="Barry K."/>
            <person name="Glavina del Rio T."/>
            <person name="Dalin E."/>
            <person name="Tice H."/>
            <person name="Bruce D."/>
            <person name="Pitluck S."/>
            <person name="Richardson P."/>
        </authorList>
    </citation>
    <scope>NUCLEOTIDE SEQUENCE [LARGE SCALE GENOMIC DNA]</scope>
    <source>
        <strain evidence="8 9">Nor1</strain>
    </source>
</reference>
<dbReference type="CDD" id="cd00609">
    <property type="entry name" value="AAT_like"/>
    <property type="match status" value="1"/>
</dbReference>
<evidence type="ECO:0000256" key="4">
    <source>
        <dbReference type="ARBA" id="ARBA00022576"/>
    </source>
</evidence>
<comment type="cofactor">
    <cofactor evidence="1">
        <name>pyridoxal 5'-phosphate</name>
        <dbReference type="ChEBI" id="CHEBI:597326"/>
    </cofactor>
</comment>
<evidence type="ECO:0000256" key="2">
    <source>
        <dbReference type="ARBA" id="ARBA00007441"/>
    </source>
</evidence>
<evidence type="ECO:0000313" key="8">
    <source>
        <dbReference type="EMBL" id="EAX47837.1"/>
    </source>
</evidence>
<evidence type="ECO:0000259" key="7">
    <source>
        <dbReference type="Pfam" id="PF00155"/>
    </source>
</evidence>
<evidence type="ECO:0000256" key="6">
    <source>
        <dbReference type="ARBA" id="ARBA00022898"/>
    </source>
</evidence>
<dbReference type="Pfam" id="PF00155">
    <property type="entry name" value="Aminotran_1_2"/>
    <property type="match status" value="1"/>
</dbReference>
<dbReference type="GO" id="GO:1901605">
    <property type="term" value="P:alpha-amino acid metabolic process"/>
    <property type="evidence" value="ECO:0007669"/>
    <property type="project" value="TreeGrafter"/>
</dbReference>
<dbReference type="GO" id="GO:0030170">
    <property type="term" value="F:pyridoxal phosphate binding"/>
    <property type="evidence" value="ECO:0007669"/>
    <property type="project" value="InterPro"/>
</dbReference>
<dbReference type="InterPro" id="IPR050859">
    <property type="entry name" value="Class-I_PLP-dep_aminotransf"/>
</dbReference>
<dbReference type="PANTHER" id="PTHR42790:SF19">
    <property type="entry name" value="KYNURENINE_ALPHA-AMINOADIPATE AMINOTRANSFERASE, MITOCHONDRIAL"/>
    <property type="match status" value="1"/>
</dbReference>
<keyword evidence="6" id="KW-0663">Pyridoxal phosphate</keyword>
<dbReference type="FunFam" id="3.40.640.10:FF:000053">
    <property type="entry name" value="Aminotransferase, class I"/>
    <property type="match status" value="1"/>
</dbReference>
<dbReference type="Gene3D" id="3.40.640.10">
    <property type="entry name" value="Type I PLP-dependent aspartate aminotransferase-like (Major domain)"/>
    <property type="match status" value="1"/>
</dbReference>
<accession>A1HPY5</accession>
<gene>
    <name evidence="8" type="ORF">TcarDRAFT_1526</name>
</gene>
<comment type="similarity">
    <text evidence="2">Belongs to the class-I pyridoxal-phosphate-dependent aminotransferase family.</text>
</comment>